<feature type="compositionally biased region" description="Polar residues" evidence="6">
    <location>
        <begin position="680"/>
        <end position="694"/>
    </location>
</feature>
<gene>
    <name evidence="9" type="ORF">KP509_39G014900</name>
</gene>
<feature type="compositionally biased region" description="Basic and acidic residues" evidence="6">
    <location>
        <begin position="196"/>
        <end position="207"/>
    </location>
</feature>
<organism evidence="9 10">
    <name type="scientific">Ceratopteris richardii</name>
    <name type="common">Triangle waterfern</name>
    <dbReference type="NCBI Taxonomy" id="49495"/>
    <lineage>
        <taxon>Eukaryota</taxon>
        <taxon>Viridiplantae</taxon>
        <taxon>Streptophyta</taxon>
        <taxon>Embryophyta</taxon>
        <taxon>Tracheophyta</taxon>
        <taxon>Polypodiopsida</taxon>
        <taxon>Polypodiidae</taxon>
        <taxon>Polypodiales</taxon>
        <taxon>Pteridineae</taxon>
        <taxon>Pteridaceae</taxon>
        <taxon>Parkerioideae</taxon>
        <taxon>Ceratopteris</taxon>
    </lineage>
</organism>
<dbReference type="Pfam" id="PF04576">
    <property type="entry name" value="Zein-binding"/>
    <property type="match status" value="1"/>
</dbReference>
<accession>A0A8T2PZ20</accession>
<feature type="region of interest" description="Disordered" evidence="6">
    <location>
        <begin position="196"/>
        <end position="216"/>
    </location>
</feature>
<feature type="coiled-coil region" evidence="5">
    <location>
        <begin position="514"/>
        <end position="566"/>
    </location>
</feature>
<name>A0A8T2PZ20_CERRI</name>
<keyword evidence="4 7" id="KW-0472">Membrane</keyword>
<keyword evidence="3 7" id="KW-1133">Transmembrane helix</keyword>
<dbReference type="GO" id="GO:0016020">
    <property type="term" value="C:membrane"/>
    <property type="evidence" value="ECO:0007669"/>
    <property type="project" value="UniProtKB-SubCell"/>
</dbReference>
<evidence type="ECO:0000256" key="3">
    <source>
        <dbReference type="ARBA" id="ARBA00022989"/>
    </source>
</evidence>
<evidence type="ECO:0000256" key="1">
    <source>
        <dbReference type="ARBA" id="ARBA00004167"/>
    </source>
</evidence>
<dbReference type="InterPro" id="IPR007656">
    <property type="entry name" value="GTD-bd"/>
</dbReference>
<feature type="transmembrane region" description="Helical" evidence="7">
    <location>
        <begin position="44"/>
        <end position="66"/>
    </location>
</feature>
<evidence type="ECO:0000256" key="4">
    <source>
        <dbReference type="ARBA" id="ARBA00023136"/>
    </source>
</evidence>
<comment type="caution">
    <text evidence="9">The sequence shown here is derived from an EMBL/GenBank/DDBJ whole genome shotgun (WGS) entry which is preliminary data.</text>
</comment>
<protein>
    <recommendedName>
        <fullName evidence="8">GTD-binding domain-containing protein</fullName>
    </recommendedName>
</protein>
<feature type="domain" description="GTD-binding" evidence="8">
    <location>
        <begin position="505"/>
        <end position="603"/>
    </location>
</feature>
<feature type="region of interest" description="Disordered" evidence="6">
    <location>
        <begin position="659"/>
        <end position="710"/>
    </location>
</feature>
<dbReference type="AlphaFoldDB" id="A0A8T2PZ20"/>
<reference evidence="9" key="1">
    <citation type="submission" date="2021-08" db="EMBL/GenBank/DDBJ databases">
        <title>WGS assembly of Ceratopteris richardii.</title>
        <authorList>
            <person name="Marchant D.B."/>
            <person name="Chen G."/>
            <person name="Jenkins J."/>
            <person name="Shu S."/>
            <person name="Leebens-Mack J."/>
            <person name="Grimwood J."/>
            <person name="Schmutz J."/>
            <person name="Soltis P."/>
            <person name="Soltis D."/>
            <person name="Chen Z.-H."/>
        </authorList>
    </citation>
    <scope>NUCLEOTIDE SEQUENCE</scope>
    <source>
        <strain evidence="9">Whitten #5841</strain>
        <tissue evidence="9">Leaf</tissue>
    </source>
</reference>
<feature type="region of interest" description="Disordered" evidence="6">
    <location>
        <begin position="484"/>
        <end position="506"/>
    </location>
</feature>
<dbReference type="Proteomes" id="UP000825935">
    <property type="component" value="Chromosome 39"/>
</dbReference>
<evidence type="ECO:0000256" key="2">
    <source>
        <dbReference type="ARBA" id="ARBA00022692"/>
    </source>
</evidence>
<feature type="coiled-coil region" evidence="5">
    <location>
        <begin position="903"/>
        <end position="930"/>
    </location>
</feature>
<evidence type="ECO:0000313" key="9">
    <source>
        <dbReference type="EMBL" id="KAH7276613.1"/>
    </source>
</evidence>
<keyword evidence="2 7" id="KW-0812">Transmembrane</keyword>
<evidence type="ECO:0000256" key="7">
    <source>
        <dbReference type="SAM" id="Phobius"/>
    </source>
</evidence>
<dbReference type="PANTHER" id="PTHR31448:SF3">
    <property type="entry name" value="MYOSIN-BINDING PROTEIN 2"/>
    <property type="match status" value="1"/>
</dbReference>
<feature type="region of interest" description="Disordered" evidence="6">
    <location>
        <begin position="418"/>
        <end position="441"/>
    </location>
</feature>
<dbReference type="EMBL" id="CM035444">
    <property type="protein sequence ID" value="KAH7276613.1"/>
    <property type="molecule type" value="Genomic_DNA"/>
</dbReference>
<dbReference type="OrthoDB" id="1933744at2759"/>
<feature type="compositionally biased region" description="Basic residues" evidence="6">
    <location>
        <begin position="132"/>
        <end position="144"/>
    </location>
</feature>
<dbReference type="GO" id="GO:0080115">
    <property type="term" value="F:myosin XI tail binding"/>
    <property type="evidence" value="ECO:0007669"/>
    <property type="project" value="UniProtKB-ARBA"/>
</dbReference>
<proteinExistence type="predicted"/>
<dbReference type="PANTHER" id="PTHR31448">
    <property type="entry name" value="MYOSIN-BINDING PROTEIN 2"/>
    <property type="match status" value="1"/>
</dbReference>
<comment type="subcellular location">
    <subcellularLocation>
        <location evidence="1">Membrane</location>
        <topology evidence="1">Single-pass membrane protein</topology>
    </subcellularLocation>
</comment>
<dbReference type="PROSITE" id="PS51775">
    <property type="entry name" value="GTD_BINDING"/>
    <property type="match status" value="1"/>
</dbReference>
<evidence type="ECO:0000256" key="5">
    <source>
        <dbReference type="SAM" id="Coils"/>
    </source>
</evidence>
<feature type="compositionally biased region" description="Basic and acidic residues" evidence="6">
    <location>
        <begin position="661"/>
        <end position="679"/>
    </location>
</feature>
<feature type="region of interest" description="Disordered" evidence="6">
    <location>
        <begin position="97"/>
        <end position="170"/>
    </location>
</feature>
<dbReference type="InterPro" id="IPR039306">
    <property type="entry name" value="MYOB"/>
</dbReference>
<feature type="region of interest" description="Disordered" evidence="6">
    <location>
        <begin position="966"/>
        <end position="999"/>
    </location>
</feature>
<keyword evidence="10" id="KW-1185">Reference proteome</keyword>
<evidence type="ECO:0000256" key="6">
    <source>
        <dbReference type="SAM" id="MobiDB-lite"/>
    </source>
</evidence>
<sequence>MRVRSLLAPPASGLLLLLGADSTTMVFAKNLITVDHDPWKTSALASAAVELILSILLFFGAVIFIFTSRIVSFFGLDPPCTYKRCSRLFYLTNQETCTSSSKGPASIKDSEDGDNAHSACKTGLQRVDIEGHRRRRKKQKRHTRLKSEVAIHGNEASVKDHSASQASNSGPENAILSNVQGVDEIVHVSAYFEHRGRSEGTSRRDADCGNNDATSPYRSDTLKEHVCDDEIQRIDQRLFDCISTSLRLDRNLNGGYTGVEALRDRRIDGDNEHYIAALKLRRSNYKGSHVLIEGTDNRNIHVNADGITDSLHESDTIKGQVIGKGTEFEDEDACDKGTKMLHESEARERTKPIEQLGKDCIDDSEHGITSLQHADTRSPQWPFGEQEIRGEDVRNLDTAFLYPDECFQRHSQESLDSSELSVYKSGQTREEEPTEGLLNRTSNFDVDLPGLKDNEGLIQFGSLIACANDICSAELQKSSVLLDEELPSNNPTGAYSGEEGNADAKRKERIDALKTAFLAEKLELEAELERERNAAAIATDEYMKMIQKLQKEKSSMEMQVAQIHRMSEERTSYGEQVMTTLKDILFNRERESMALEKEIEFYRKKLWQIGAIETADAHSENANLLPAGNSEHSLALIHSQLAESWSVAGPMIRPHQALSTEIKDPDWKSQRGLHPDSEGRSTSSVDQHSISQDPITDDKAPSPPWNPASNEQILPLMAKMEHPATQHRLQLAGKTLNDQMQGEAFHDLRMNEYQSEKQEQEGMHQYSGYKEADKDASGNDLRNAQSKCNTRNEDLGEIDEEFCGHLPIHDVYEVHSLSNQTQLRIDEDRLNCTLRSPDCHNSDVPPWILQEMKPEISEDSPSMSSCVVQGVYSQTKKSFDRCRSELQLKRLDTMEKHKMASGIRQVASRLKALEEDRELLRKTLESMKHRDGTQLSLLQEISGNLKELCMGSFTGAAVLEEAFIPSPSRSPAPKRRRHYTGSPRPDQTFFAATKGSIKS</sequence>
<evidence type="ECO:0000313" key="10">
    <source>
        <dbReference type="Proteomes" id="UP000825935"/>
    </source>
</evidence>
<evidence type="ECO:0000259" key="8">
    <source>
        <dbReference type="PROSITE" id="PS51775"/>
    </source>
</evidence>
<keyword evidence="5" id="KW-0175">Coiled coil</keyword>